<reference evidence="3" key="2">
    <citation type="journal article" date="2022" name="Microb. Genom.">
        <title>A chromosome-scale genome assembly of the tomato pathogen Cladosporium fulvum reveals a compartmentalized genome architecture and the presence of a dispensable chromosome.</title>
        <authorList>
            <person name="Zaccaron A.Z."/>
            <person name="Chen L.H."/>
            <person name="Samaras A."/>
            <person name="Stergiopoulos I."/>
        </authorList>
    </citation>
    <scope>NUCLEOTIDE SEQUENCE</scope>
    <source>
        <strain evidence="3">Race5_Kim</strain>
    </source>
</reference>
<dbReference type="AlphaFoldDB" id="A0A9Q8UVQ0"/>
<evidence type="ECO:0000313" key="3">
    <source>
        <dbReference type="EMBL" id="UJO24203.1"/>
    </source>
</evidence>
<dbReference type="GeneID" id="71993567"/>
<dbReference type="PANTHER" id="PTHR43899">
    <property type="entry name" value="RH59310P"/>
    <property type="match status" value="1"/>
</dbReference>
<protein>
    <submittedName>
        <fullName evidence="3">Very-long-chain 3-oxoacyl-CoA reductase</fullName>
    </submittedName>
</protein>
<gene>
    <name evidence="3" type="ORF">CLAFUR5_13689</name>
</gene>
<dbReference type="Gene3D" id="3.40.50.720">
    <property type="entry name" value="NAD(P)-binding Rossmann-like Domain"/>
    <property type="match status" value="1"/>
</dbReference>
<keyword evidence="4" id="KW-1185">Reference proteome</keyword>
<dbReference type="InterPro" id="IPR051019">
    <property type="entry name" value="VLCFA-Steroid_DH"/>
</dbReference>
<dbReference type="InterPro" id="IPR036291">
    <property type="entry name" value="NAD(P)-bd_dom_sf"/>
</dbReference>
<dbReference type="Pfam" id="PF00106">
    <property type="entry name" value="adh_short"/>
    <property type="match status" value="1"/>
</dbReference>
<evidence type="ECO:0000313" key="4">
    <source>
        <dbReference type="Proteomes" id="UP000756132"/>
    </source>
</evidence>
<keyword evidence="2" id="KW-0560">Oxidoreductase</keyword>
<evidence type="ECO:0000256" key="2">
    <source>
        <dbReference type="ARBA" id="ARBA00023002"/>
    </source>
</evidence>
<dbReference type="GO" id="GO:0005783">
    <property type="term" value="C:endoplasmic reticulum"/>
    <property type="evidence" value="ECO:0007669"/>
    <property type="project" value="TreeGrafter"/>
</dbReference>
<dbReference type="PIRSF" id="PIRSF000126">
    <property type="entry name" value="11-beta-HSD1"/>
    <property type="match status" value="1"/>
</dbReference>
<dbReference type="PANTHER" id="PTHR43899:SF13">
    <property type="entry name" value="RH59310P"/>
    <property type="match status" value="1"/>
</dbReference>
<dbReference type="InterPro" id="IPR002347">
    <property type="entry name" value="SDR_fam"/>
</dbReference>
<dbReference type="PRINTS" id="PR00081">
    <property type="entry name" value="GDHRDH"/>
</dbReference>
<reference evidence="3" key="1">
    <citation type="submission" date="2021-12" db="EMBL/GenBank/DDBJ databases">
        <authorList>
            <person name="Zaccaron A."/>
            <person name="Stergiopoulos I."/>
        </authorList>
    </citation>
    <scope>NUCLEOTIDE SEQUENCE</scope>
    <source>
        <strain evidence="3">Race5_Kim</strain>
    </source>
</reference>
<comment type="similarity">
    <text evidence="1">Belongs to the short-chain dehydrogenases/reductases (SDR) family.</text>
</comment>
<dbReference type="KEGG" id="ffu:CLAFUR5_13689"/>
<organism evidence="3 4">
    <name type="scientific">Passalora fulva</name>
    <name type="common">Tomato leaf mold</name>
    <name type="synonym">Cladosporium fulvum</name>
    <dbReference type="NCBI Taxonomy" id="5499"/>
    <lineage>
        <taxon>Eukaryota</taxon>
        <taxon>Fungi</taxon>
        <taxon>Dikarya</taxon>
        <taxon>Ascomycota</taxon>
        <taxon>Pezizomycotina</taxon>
        <taxon>Dothideomycetes</taxon>
        <taxon>Dothideomycetidae</taxon>
        <taxon>Mycosphaerellales</taxon>
        <taxon>Mycosphaerellaceae</taxon>
        <taxon>Fulvia</taxon>
    </lineage>
</organism>
<dbReference type="OrthoDB" id="47007at2759"/>
<dbReference type="RefSeq" id="XP_047768569.1">
    <property type="nucleotide sequence ID" value="XM_047912837.1"/>
</dbReference>
<sequence>MFTKRPLLLTALSTVGAIWSSVKVYSLCSFAYLHLVHDSCLTKYLNLRGPPSWALVTGASDGIGKGFAEELLHRGFNVIIHGRNEQKLENVGRALLGRWPDREVQVLVCDAATAAKDPAMLLDAVRKLQKCNIRVLVNNVGGAARPLWVRLQDYSEESARMFLDVDCRFVPDLTRLLLPQLIASQPALIINIGSFVSDLPAPYISILGGAKAYGKAWFRSLALEMKLEGNEIEVMHVQVGMVSTSNDPRPLSLLVPSARQMASATLDKVGCGRSEVYGYWPHELHAHMLTDMPGFIREPLLMRIVKQLKLQEEADMKNH</sequence>
<dbReference type="EMBL" id="CP090174">
    <property type="protein sequence ID" value="UJO24203.1"/>
    <property type="molecule type" value="Genomic_DNA"/>
</dbReference>
<name>A0A9Q8UVQ0_PASFU</name>
<dbReference type="SUPFAM" id="SSF51735">
    <property type="entry name" value="NAD(P)-binding Rossmann-fold domains"/>
    <property type="match status" value="1"/>
</dbReference>
<dbReference type="GO" id="GO:0016491">
    <property type="term" value="F:oxidoreductase activity"/>
    <property type="evidence" value="ECO:0007669"/>
    <property type="project" value="UniProtKB-KW"/>
</dbReference>
<accession>A0A9Q8UVQ0</accession>
<dbReference type="Proteomes" id="UP000756132">
    <property type="component" value="Chromosome 12"/>
</dbReference>
<evidence type="ECO:0000256" key="1">
    <source>
        <dbReference type="ARBA" id="ARBA00006484"/>
    </source>
</evidence>
<dbReference type="OMA" id="NISICAQ"/>
<proteinExistence type="inferred from homology"/>